<sequence length="310" mass="35583">MQAQLLAFENRLEHINNLSNLKLNPLANIATKGDGRGGKSNTRGHLASHYYYRYDKNYMGQSTNERKSNKSDHHNYNACIASPSTVQDPYWYIDSGANNHVTYDSNKCQELNEHEGKDFITVGNGANLKILAFGTTVIHTHQRPLNLKDVLTKITRNVLLEGRIKNGFYQLPSILASLNKGSCVFLSIRESWHKKLRHPNKVLGEVLKNCNIKVPTHDEFEFCEAYQFGKTHNLPFENSSSHALEPLNLIHFDVWGPTPMISISGFKYYVHFVDDHNRFTWIYPLKQKSEVLQAFAQFKSLIENQFNNKI</sequence>
<name>A0ACB9N815_BAUVA</name>
<accession>A0ACB9N815</accession>
<reference evidence="1 2" key="1">
    <citation type="journal article" date="2022" name="DNA Res.">
        <title>Chromosomal-level genome assembly of the orchid tree Bauhinia variegata (Leguminosae; Cercidoideae) supports the allotetraploid origin hypothesis of Bauhinia.</title>
        <authorList>
            <person name="Zhong Y."/>
            <person name="Chen Y."/>
            <person name="Zheng D."/>
            <person name="Pang J."/>
            <person name="Liu Y."/>
            <person name="Luo S."/>
            <person name="Meng S."/>
            <person name="Qian L."/>
            <person name="Wei D."/>
            <person name="Dai S."/>
            <person name="Zhou R."/>
        </authorList>
    </citation>
    <scope>NUCLEOTIDE SEQUENCE [LARGE SCALE GENOMIC DNA]</scope>
    <source>
        <strain evidence="1">BV-YZ2020</strain>
    </source>
</reference>
<protein>
    <submittedName>
        <fullName evidence="1">Uncharacterized protein</fullName>
    </submittedName>
</protein>
<keyword evidence="2" id="KW-1185">Reference proteome</keyword>
<organism evidence="1 2">
    <name type="scientific">Bauhinia variegata</name>
    <name type="common">Purple orchid tree</name>
    <name type="synonym">Phanera variegata</name>
    <dbReference type="NCBI Taxonomy" id="167791"/>
    <lineage>
        <taxon>Eukaryota</taxon>
        <taxon>Viridiplantae</taxon>
        <taxon>Streptophyta</taxon>
        <taxon>Embryophyta</taxon>
        <taxon>Tracheophyta</taxon>
        <taxon>Spermatophyta</taxon>
        <taxon>Magnoliopsida</taxon>
        <taxon>eudicotyledons</taxon>
        <taxon>Gunneridae</taxon>
        <taxon>Pentapetalae</taxon>
        <taxon>rosids</taxon>
        <taxon>fabids</taxon>
        <taxon>Fabales</taxon>
        <taxon>Fabaceae</taxon>
        <taxon>Cercidoideae</taxon>
        <taxon>Cercideae</taxon>
        <taxon>Bauhiniinae</taxon>
        <taxon>Bauhinia</taxon>
    </lineage>
</organism>
<evidence type="ECO:0000313" key="2">
    <source>
        <dbReference type="Proteomes" id="UP000828941"/>
    </source>
</evidence>
<gene>
    <name evidence="1" type="ORF">L6164_017108</name>
</gene>
<proteinExistence type="predicted"/>
<dbReference type="Proteomes" id="UP000828941">
    <property type="component" value="Chromosome 7"/>
</dbReference>
<comment type="caution">
    <text evidence="1">The sequence shown here is derived from an EMBL/GenBank/DDBJ whole genome shotgun (WGS) entry which is preliminary data.</text>
</comment>
<evidence type="ECO:0000313" key="1">
    <source>
        <dbReference type="EMBL" id="KAI4332178.1"/>
    </source>
</evidence>
<dbReference type="EMBL" id="CM039432">
    <property type="protein sequence ID" value="KAI4332178.1"/>
    <property type="molecule type" value="Genomic_DNA"/>
</dbReference>